<reference evidence="1" key="1">
    <citation type="submission" date="2020-08" db="EMBL/GenBank/DDBJ databases">
        <title>Multicomponent nature underlies the extraordinary mechanical properties of spider dragline silk.</title>
        <authorList>
            <person name="Kono N."/>
            <person name="Nakamura H."/>
            <person name="Mori M."/>
            <person name="Yoshida Y."/>
            <person name="Ohtoshi R."/>
            <person name="Malay A.D."/>
            <person name="Moran D.A.P."/>
            <person name="Tomita M."/>
            <person name="Numata K."/>
            <person name="Arakawa K."/>
        </authorList>
    </citation>
    <scope>NUCLEOTIDE SEQUENCE</scope>
</reference>
<protein>
    <submittedName>
        <fullName evidence="1">Uncharacterized protein</fullName>
    </submittedName>
</protein>
<evidence type="ECO:0000313" key="2">
    <source>
        <dbReference type="Proteomes" id="UP000887013"/>
    </source>
</evidence>
<dbReference type="Proteomes" id="UP000887013">
    <property type="component" value="Unassembled WGS sequence"/>
</dbReference>
<organism evidence="1 2">
    <name type="scientific">Nephila pilipes</name>
    <name type="common">Giant wood spider</name>
    <name type="synonym">Nephila maculata</name>
    <dbReference type="NCBI Taxonomy" id="299642"/>
    <lineage>
        <taxon>Eukaryota</taxon>
        <taxon>Metazoa</taxon>
        <taxon>Ecdysozoa</taxon>
        <taxon>Arthropoda</taxon>
        <taxon>Chelicerata</taxon>
        <taxon>Arachnida</taxon>
        <taxon>Araneae</taxon>
        <taxon>Araneomorphae</taxon>
        <taxon>Entelegynae</taxon>
        <taxon>Araneoidea</taxon>
        <taxon>Nephilidae</taxon>
        <taxon>Nephila</taxon>
    </lineage>
</organism>
<dbReference type="EMBL" id="BMAW01108706">
    <property type="protein sequence ID" value="GFT35343.1"/>
    <property type="molecule type" value="Genomic_DNA"/>
</dbReference>
<proteinExistence type="predicted"/>
<accession>A0A8X6TR50</accession>
<evidence type="ECO:0000313" key="1">
    <source>
        <dbReference type="EMBL" id="GFT35343.1"/>
    </source>
</evidence>
<comment type="caution">
    <text evidence="1">The sequence shown here is derived from an EMBL/GenBank/DDBJ whole genome shotgun (WGS) entry which is preliminary data.</text>
</comment>
<dbReference type="AlphaFoldDB" id="A0A8X6TR50"/>
<sequence length="115" mass="13154">MTLKQGRDLTGDGEEEDRWIDWLTAHRTDDVDIKSCDILDPSDDRPIQTLPSDVISCALAQTRILFLPEGRFRNLLNASLQQLSVEVNLLHVNKAIKYSHFTRPHPAINETLYLI</sequence>
<gene>
    <name evidence="1" type="ORF">NPIL_114571</name>
</gene>
<keyword evidence="2" id="KW-1185">Reference proteome</keyword>
<name>A0A8X6TR50_NEPPI</name>